<feature type="transmembrane region" description="Helical" evidence="1">
    <location>
        <begin position="130"/>
        <end position="147"/>
    </location>
</feature>
<sequence>MTTNQSAEELVREPPEVTLWLDEFASLLGFERIAESLPGNFPPSYVYAGFMIPIFTAFDFGYDLFVIGGEVHIYYLNPYYALNPFLLLGAVYGARKLRKEYATAVREMNLEDRAQTHEADDLVDTVPQKLPWVLFVIGATVQFLPSVTDPSGLVFTDYVMNYFVLPFVYTPIVIQFLAVYFSIEFIAPFRLWRSTVGIDFLDPEGVGGLRPLGELVKTAYYYIGAGLIGYAFVIYAPLIDTGWVPNTGVNVIFTTVWIISIGTVAFAVLILHRFMRREKRAELQRLEAELSAHIDSRYDILEYEIQDDRQEYVQNLQDRIQKVSKTREYPATFTIWTQILLSIALPKAFQLFISGL</sequence>
<keyword evidence="1" id="KW-1133">Transmembrane helix</keyword>
<protein>
    <submittedName>
        <fullName evidence="2">Uncharacterized protein</fullName>
    </submittedName>
</protein>
<organism evidence="2 3">
    <name type="scientific">Natronomonas moolapensis (strain DSM 18674 / CECT 7526 / JCM 14361 / 8.8.11)</name>
    <dbReference type="NCBI Taxonomy" id="268739"/>
    <lineage>
        <taxon>Archaea</taxon>
        <taxon>Methanobacteriati</taxon>
        <taxon>Methanobacteriota</taxon>
        <taxon>Stenosarchaea group</taxon>
        <taxon>Halobacteria</taxon>
        <taxon>Halobacteriales</taxon>
        <taxon>Natronomonadaceae</taxon>
        <taxon>Natronomonas</taxon>
    </lineage>
</organism>
<dbReference type="Proteomes" id="UP000011867">
    <property type="component" value="Chromosome"/>
</dbReference>
<feature type="transmembrane region" description="Helical" evidence="1">
    <location>
        <begin position="219"/>
        <end position="239"/>
    </location>
</feature>
<feature type="transmembrane region" description="Helical" evidence="1">
    <location>
        <begin position="45"/>
        <end position="67"/>
    </location>
</feature>
<dbReference type="KEGG" id="nmo:Nmlp_2604"/>
<gene>
    <name evidence="2" type="ordered locus">Nmlp_2604</name>
</gene>
<dbReference type="GeneID" id="14651402"/>
<feature type="transmembrane region" description="Helical" evidence="1">
    <location>
        <begin position="159"/>
        <end position="183"/>
    </location>
</feature>
<feature type="transmembrane region" description="Helical" evidence="1">
    <location>
        <begin position="251"/>
        <end position="271"/>
    </location>
</feature>
<name>M1XRC3_NATM8</name>
<dbReference type="AlphaFoldDB" id="M1XRC3"/>
<evidence type="ECO:0000313" key="3">
    <source>
        <dbReference type="Proteomes" id="UP000011867"/>
    </source>
</evidence>
<proteinExistence type="predicted"/>
<evidence type="ECO:0000256" key="1">
    <source>
        <dbReference type="SAM" id="Phobius"/>
    </source>
</evidence>
<keyword evidence="1" id="KW-0472">Membrane</keyword>
<dbReference type="HOGENOM" id="CLU_066581_0_0_2"/>
<accession>M1XRC3</accession>
<dbReference type="eggNOG" id="arCOG11569">
    <property type="taxonomic scope" value="Archaea"/>
</dbReference>
<dbReference type="RefSeq" id="WP_015409542.1">
    <property type="nucleotide sequence ID" value="NC_020388.1"/>
</dbReference>
<evidence type="ECO:0000313" key="2">
    <source>
        <dbReference type="EMBL" id="CCQ36763.1"/>
    </source>
</evidence>
<dbReference type="EMBL" id="HF582854">
    <property type="protein sequence ID" value="CCQ36763.1"/>
    <property type="molecule type" value="Genomic_DNA"/>
</dbReference>
<feature type="transmembrane region" description="Helical" evidence="1">
    <location>
        <begin position="73"/>
        <end position="94"/>
    </location>
</feature>
<reference evidence="2 3" key="1">
    <citation type="journal article" date="2013" name="Genome Announc.">
        <title>Genome of the haloarchaeon Natronomonas moolapensis, a neutrophilic member of a previously haloalkaliphilic genus.</title>
        <authorList>
            <person name="Dyall-Smith M.L."/>
            <person name="Pfeiffer F."/>
            <person name="Oberwinkler T."/>
            <person name="Klee K."/>
            <person name="Rampp M."/>
            <person name="Palm P."/>
            <person name="Gross K."/>
            <person name="Schuster S.C."/>
            <person name="Oesterhelt D."/>
        </authorList>
    </citation>
    <scope>NUCLEOTIDE SEQUENCE [LARGE SCALE GENOMIC DNA]</scope>
    <source>
        <strain evidence="3">DSM 18674 / JCM 14361 / 8.8.11</strain>
    </source>
</reference>
<keyword evidence="1" id="KW-0812">Transmembrane</keyword>
<dbReference type="OrthoDB" id="242654at2157"/>
<keyword evidence="3" id="KW-1185">Reference proteome</keyword>